<evidence type="ECO:0000313" key="2">
    <source>
        <dbReference type="Proteomes" id="UP001501470"/>
    </source>
</evidence>
<dbReference type="RefSeq" id="WP_344506566.1">
    <property type="nucleotide sequence ID" value="NZ_BAAAQD010000015.1"/>
</dbReference>
<evidence type="ECO:0000313" key="1">
    <source>
        <dbReference type="EMBL" id="GAA1539701.1"/>
    </source>
</evidence>
<accession>A0ABN2BEW7</accession>
<comment type="caution">
    <text evidence="1">The sequence shown here is derived from an EMBL/GenBank/DDBJ whole genome shotgun (WGS) entry which is preliminary data.</text>
</comment>
<keyword evidence="2" id="KW-1185">Reference proteome</keyword>
<dbReference type="Proteomes" id="UP001501470">
    <property type="component" value="Unassembled WGS sequence"/>
</dbReference>
<name>A0ABN2BEW7_9ACTN</name>
<sequence>MTAATRWRSAPAAADLGVAAHAEALPAAAAGDPTALIADDGGAS</sequence>
<protein>
    <submittedName>
        <fullName evidence="1">Uncharacterized protein</fullName>
    </submittedName>
</protein>
<reference evidence="1 2" key="1">
    <citation type="journal article" date="2019" name="Int. J. Syst. Evol. Microbiol.">
        <title>The Global Catalogue of Microorganisms (GCM) 10K type strain sequencing project: providing services to taxonomists for standard genome sequencing and annotation.</title>
        <authorList>
            <consortium name="The Broad Institute Genomics Platform"/>
            <consortium name="The Broad Institute Genome Sequencing Center for Infectious Disease"/>
            <person name="Wu L."/>
            <person name="Ma J."/>
        </authorList>
    </citation>
    <scope>NUCLEOTIDE SEQUENCE [LARGE SCALE GENOMIC DNA]</scope>
    <source>
        <strain evidence="1 2">JCM 15933</strain>
    </source>
</reference>
<organism evidence="1 2">
    <name type="scientific">Dactylosporangium maewongense</name>
    <dbReference type="NCBI Taxonomy" id="634393"/>
    <lineage>
        <taxon>Bacteria</taxon>
        <taxon>Bacillati</taxon>
        <taxon>Actinomycetota</taxon>
        <taxon>Actinomycetes</taxon>
        <taxon>Micromonosporales</taxon>
        <taxon>Micromonosporaceae</taxon>
        <taxon>Dactylosporangium</taxon>
    </lineage>
</organism>
<gene>
    <name evidence="1" type="ORF">GCM10009827_068750</name>
</gene>
<dbReference type="EMBL" id="BAAAQD010000015">
    <property type="protein sequence ID" value="GAA1539701.1"/>
    <property type="molecule type" value="Genomic_DNA"/>
</dbReference>
<proteinExistence type="predicted"/>